<reference evidence="7 8" key="1">
    <citation type="journal article" date="2014" name="Genome Announc.">
        <title>Complete Genome Sequence of Hyphomicrobium nitrativorans Strain NL23, a Denitrifying Bacterium Isolated from Biofilm of a Methanol-Fed Denitrification System Treating Seawater at the Montreal Biodome.</title>
        <authorList>
            <person name="Martineau C."/>
            <person name="Villeneuve C."/>
            <person name="Mauffrey F."/>
            <person name="Villemur R."/>
        </authorList>
    </citation>
    <scope>NUCLEOTIDE SEQUENCE [LARGE SCALE GENOMIC DNA]</scope>
    <source>
        <strain evidence="7">NL23</strain>
    </source>
</reference>
<dbReference type="AlphaFoldDB" id="V5SG15"/>
<dbReference type="Pfam" id="PF20437">
    <property type="entry name" value="LonC_helical"/>
    <property type="match status" value="1"/>
</dbReference>
<evidence type="ECO:0008006" key="9">
    <source>
        <dbReference type="Google" id="ProtNLM"/>
    </source>
</evidence>
<dbReference type="GO" id="GO:0004252">
    <property type="term" value="F:serine-type endopeptidase activity"/>
    <property type="evidence" value="ECO:0007669"/>
    <property type="project" value="InterPro"/>
</dbReference>
<gene>
    <name evidence="7" type="ORF">W911_00725</name>
</gene>
<feature type="domain" description="LonB AAA+ ATPase LID" evidence="5">
    <location>
        <begin position="490"/>
        <end position="554"/>
    </location>
</feature>
<feature type="compositionally biased region" description="Basic and acidic residues" evidence="2">
    <location>
        <begin position="548"/>
        <end position="562"/>
    </location>
</feature>
<feature type="domain" description="Lon-like helical" evidence="6">
    <location>
        <begin position="122"/>
        <end position="153"/>
    </location>
</feature>
<feature type="region of interest" description="Disordered" evidence="2">
    <location>
        <begin position="1"/>
        <end position="45"/>
    </location>
</feature>
<dbReference type="GO" id="GO:0030163">
    <property type="term" value="P:protein catabolic process"/>
    <property type="evidence" value="ECO:0007669"/>
    <property type="project" value="InterPro"/>
</dbReference>
<dbReference type="Pfam" id="PF13654">
    <property type="entry name" value="AAA_32"/>
    <property type="match status" value="1"/>
</dbReference>
<dbReference type="Gene3D" id="3.30.230.10">
    <property type="match status" value="1"/>
</dbReference>
<dbReference type="InterPro" id="IPR027065">
    <property type="entry name" value="Lon_Prtase"/>
</dbReference>
<evidence type="ECO:0000256" key="2">
    <source>
        <dbReference type="SAM" id="MobiDB-lite"/>
    </source>
</evidence>
<dbReference type="InterPro" id="IPR020568">
    <property type="entry name" value="Ribosomal_Su5_D2-typ_SF"/>
</dbReference>
<organism evidence="7 8">
    <name type="scientific">Hyphomicrobium nitrativorans NL23</name>
    <dbReference type="NCBI Taxonomy" id="1029756"/>
    <lineage>
        <taxon>Bacteria</taxon>
        <taxon>Pseudomonadati</taxon>
        <taxon>Pseudomonadota</taxon>
        <taxon>Alphaproteobacteria</taxon>
        <taxon>Hyphomicrobiales</taxon>
        <taxon>Hyphomicrobiaceae</taxon>
        <taxon>Hyphomicrobium</taxon>
    </lineage>
</organism>
<feature type="domain" description="Lon proteolytic" evidence="3">
    <location>
        <begin position="669"/>
        <end position="763"/>
    </location>
</feature>
<dbReference type="EMBL" id="CP006912">
    <property type="protein sequence ID" value="AHB49801.1"/>
    <property type="molecule type" value="Genomic_DNA"/>
</dbReference>
<accession>V5SG15</accession>
<dbReference type="STRING" id="1029756.W911_00725"/>
<sequence length="817" mass="87115">MFFKRRNKEKPAEAADASEAEKKGDVPSAESAGAPSQGQGIPADALRRGVDASALGFKTTADLEPDDGPFGQDRALADLDFGLKMRGRDFNIFVLGPPGAGKRTAILAYLSNAQRGTATPADWAYVQSFEDPHRLRALKFPAGRAPFLAERVAAAVRELRATLPAAFAAEDYRARHRAIEEDYRNAHDDALDALHAKAAEQNIAVLRTPLGFGMAPMHDGQVVKPEVFNQLPQVMRRDVESRVVTLQSELEAILTSAPAVDKERRRQLAALDVETARHPIEAALDDVSQDFADVPEATAFLADLERDLVANAQALLSSATQDACLGRYVVHVVVTHAKDAGAPVVYASDFTPESLIGCIAPADDTLTPATATHRILAGVLHMANGGMLVLDARGLIATPETRNALKRALKTGEIRLGPASQDTDPIPLDVKVILLGTHHDAERLEAADADFGRLFKVRACFEQAMPRSAVNDNRLARLIASIVKTHALKPFDAGGVARLIEDASRIAGHRDKVTLNIGRISDLAREADFWSKHAGRDVTTAEDVARAMSERTQRADRVRERTGAPSAAAPIPDNAAGKKSGHTIALSTIEASGVRSGQAHRVAARAHIGRGRVTDIVCTQAPDAIHGEIVRSYLAGTFARDIPLALAATLAVDPPLRGAAENGIALSKLLALLSALADQPLRQDMAVTGAVDPWGDVQPVDGINDQIEAFFDACQAHALSGTPGVLVPDANRAHLMLREDIVEAVRNGRFAVHAVKTVDEALTLITGCEAGVRGADGKFAAESVNGRIEAKLRAFADAQRTFERGADKSPGAREGRA</sequence>
<dbReference type="SUPFAM" id="SSF52540">
    <property type="entry name" value="P-loop containing nucleoside triphosphate hydrolases"/>
    <property type="match status" value="1"/>
</dbReference>
<dbReference type="SUPFAM" id="SSF54211">
    <property type="entry name" value="Ribosomal protein S5 domain 2-like"/>
    <property type="match status" value="1"/>
</dbReference>
<dbReference type="InterPro" id="IPR046843">
    <property type="entry name" value="LonB_AAA-LID"/>
</dbReference>
<dbReference type="InterPro" id="IPR046844">
    <property type="entry name" value="Lon-like_helical"/>
</dbReference>
<name>V5SG15_9HYPH</name>
<dbReference type="GO" id="GO:0004176">
    <property type="term" value="F:ATP-dependent peptidase activity"/>
    <property type="evidence" value="ECO:0007669"/>
    <property type="project" value="InterPro"/>
</dbReference>
<dbReference type="PRINTS" id="PR00830">
    <property type="entry name" value="ENDOLAPTASE"/>
</dbReference>
<proteinExistence type="predicted"/>
<dbReference type="PATRIC" id="fig|1029756.8.peg.156"/>
<dbReference type="InterPro" id="IPR014721">
    <property type="entry name" value="Ribsml_uS5_D2-typ_fold_subgr"/>
</dbReference>
<protein>
    <recommendedName>
        <fullName evidence="9">Endopeptidase La</fullName>
    </recommendedName>
</protein>
<dbReference type="RefSeq" id="WP_023785591.1">
    <property type="nucleotide sequence ID" value="NC_022997.1"/>
</dbReference>
<dbReference type="GO" id="GO:0006508">
    <property type="term" value="P:proteolysis"/>
    <property type="evidence" value="ECO:0007669"/>
    <property type="project" value="UniProtKB-KW"/>
</dbReference>
<dbReference type="Pfam" id="PF20436">
    <property type="entry name" value="LonB_AAA-LID"/>
    <property type="match status" value="1"/>
</dbReference>
<evidence type="ECO:0000313" key="7">
    <source>
        <dbReference type="EMBL" id="AHB49801.1"/>
    </source>
</evidence>
<dbReference type="InterPro" id="IPR041699">
    <property type="entry name" value="AAA_32"/>
</dbReference>
<dbReference type="HOGENOM" id="CLU_014785_0_0_5"/>
<keyword evidence="8" id="KW-1185">Reference proteome</keyword>
<dbReference type="Proteomes" id="UP000018542">
    <property type="component" value="Chromosome"/>
</dbReference>
<dbReference type="Gene3D" id="1.10.8.60">
    <property type="match status" value="1"/>
</dbReference>
<keyword evidence="1" id="KW-0645">Protease</keyword>
<evidence type="ECO:0000256" key="1">
    <source>
        <dbReference type="ARBA" id="ARBA00022670"/>
    </source>
</evidence>
<dbReference type="InterPro" id="IPR027417">
    <property type="entry name" value="P-loop_NTPase"/>
</dbReference>
<dbReference type="GO" id="GO:0005524">
    <property type="term" value="F:ATP binding"/>
    <property type="evidence" value="ECO:0007669"/>
    <property type="project" value="InterPro"/>
</dbReference>
<evidence type="ECO:0000259" key="5">
    <source>
        <dbReference type="Pfam" id="PF20436"/>
    </source>
</evidence>
<dbReference type="OrthoDB" id="9758568at2"/>
<evidence type="ECO:0000259" key="4">
    <source>
        <dbReference type="Pfam" id="PF13654"/>
    </source>
</evidence>
<feature type="region of interest" description="Disordered" evidence="2">
    <location>
        <begin position="548"/>
        <end position="578"/>
    </location>
</feature>
<evidence type="ECO:0000313" key="8">
    <source>
        <dbReference type="Proteomes" id="UP000018542"/>
    </source>
</evidence>
<dbReference type="InterPro" id="IPR008269">
    <property type="entry name" value="Lon_proteolytic"/>
</dbReference>
<dbReference type="KEGG" id="hni:W911_00725"/>
<evidence type="ECO:0000259" key="6">
    <source>
        <dbReference type="Pfam" id="PF20437"/>
    </source>
</evidence>
<feature type="compositionally biased region" description="Basic and acidic residues" evidence="2">
    <location>
        <begin position="9"/>
        <end position="25"/>
    </location>
</feature>
<dbReference type="Gene3D" id="3.40.50.300">
    <property type="entry name" value="P-loop containing nucleotide triphosphate hydrolases"/>
    <property type="match status" value="2"/>
</dbReference>
<dbReference type="PANTHER" id="PTHR10046">
    <property type="entry name" value="ATP DEPENDENT LON PROTEASE FAMILY MEMBER"/>
    <property type="match status" value="1"/>
</dbReference>
<keyword evidence="1" id="KW-0378">Hydrolase</keyword>
<dbReference type="Pfam" id="PF05362">
    <property type="entry name" value="Lon_C"/>
    <property type="match status" value="1"/>
</dbReference>
<feature type="domain" description="Lon protease AAA" evidence="4">
    <location>
        <begin position="341"/>
        <end position="462"/>
    </location>
</feature>
<evidence type="ECO:0000259" key="3">
    <source>
        <dbReference type="Pfam" id="PF05362"/>
    </source>
</evidence>